<dbReference type="EMBL" id="LYUD01000099">
    <property type="protein sequence ID" value="OAZ72439.1"/>
    <property type="molecule type" value="Genomic_DNA"/>
</dbReference>
<proteinExistence type="predicted"/>
<dbReference type="Proteomes" id="UP000093796">
    <property type="component" value="Unassembled WGS sequence"/>
</dbReference>
<sequence>MPFDANGNYTLPTIYIAIPGEVIKSTQHNTPFEDVQAAFNNTLCRDGRTPWVGNQNANNNKLTGLAKGTDSTDAVRMDQVATLDSETDFTAKVTVQGVDDWTSNEPVPAKQADERYILQGIVSNNDKAAKYGWLDLTTEPGYPRFGVQDTSGTTYGFYGIAKVNALIAACLGNTNPGISGALAGTSLCVNPADGLPYLAYSRNTQIARLALDSQKLGYSGGQVNYLRVGTSLFVLGNECAVYNSAVGAWVNTYVDSNGNATWDLNGGSPDNNTGNKNWLRMAPDGHLQTGKGTVAFSADLPSLPGNTLQIWHVDNVTSMSTISFPKAFSSIPLGIWCQDMDGGNVDNATIRNRTNTGFQVQTGNNNTRNITFFALGDI</sequence>
<gene>
    <name evidence="1" type="ORF">SRCM100623_00978</name>
</gene>
<evidence type="ECO:0000313" key="2">
    <source>
        <dbReference type="Proteomes" id="UP000093796"/>
    </source>
</evidence>
<dbReference type="OrthoDB" id="9810174at2"/>
<dbReference type="PATRIC" id="fig|438.15.peg.1126"/>
<accession>A0A1A0DBC2</accession>
<protein>
    <recommendedName>
        <fullName evidence="3">Tail fiber protein</fullName>
    </recommendedName>
</protein>
<organism evidence="1 2">
    <name type="scientific">Acetobacter pasteurianus</name>
    <name type="common">Acetobacter turbidans</name>
    <dbReference type="NCBI Taxonomy" id="438"/>
    <lineage>
        <taxon>Bacteria</taxon>
        <taxon>Pseudomonadati</taxon>
        <taxon>Pseudomonadota</taxon>
        <taxon>Alphaproteobacteria</taxon>
        <taxon>Acetobacterales</taxon>
        <taxon>Acetobacteraceae</taxon>
        <taxon>Acetobacter</taxon>
    </lineage>
</organism>
<reference evidence="1 2" key="1">
    <citation type="submission" date="2016-05" db="EMBL/GenBank/DDBJ databases">
        <title>Genome sequencing of Acetobacter pasteurianus strain SRCM100623.</title>
        <authorList>
            <person name="Song Y.R."/>
        </authorList>
    </citation>
    <scope>NUCLEOTIDE SEQUENCE [LARGE SCALE GENOMIC DNA]</scope>
    <source>
        <strain evidence="1 2">SRCM100623</strain>
    </source>
</reference>
<comment type="caution">
    <text evidence="1">The sequence shown here is derived from an EMBL/GenBank/DDBJ whole genome shotgun (WGS) entry which is preliminary data.</text>
</comment>
<name>A0A1A0DBC2_ACEPA</name>
<dbReference type="AlphaFoldDB" id="A0A1A0DBC2"/>
<dbReference type="RefSeq" id="WP_064776094.1">
    <property type="nucleotide sequence ID" value="NZ_LYUD01000099.1"/>
</dbReference>
<evidence type="ECO:0000313" key="1">
    <source>
        <dbReference type="EMBL" id="OAZ72439.1"/>
    </source>
</evidence>
<evidence type="ECO:0008006" key="3">
    <source>
        <dbReference type="Google" id="ProtNLM"/>
    </source>
</evidence>